<feature type="compositionally biased region" description="Basic and acidic residues" evidence="1">
    <location>
        <begin position="489"/>
        <end position="503"/>
    </location>
</feature>
<dbReference type="PANTHER" id="PTHR47050">
    <property type="entry name" value="TETRATRICOPEPTIDE REPEAT PROTEIN 24"/>
    <property type="match status" value="1"/>
</dbReference>
<dbReference type="PANTHER" id="PTHR47050:SF1">
    <property type="entry name" value="TETRATRICOPEPTIDE REPEAT PROTEIN 24-LIKE"/>
    <property type="match status" value="1"/>
</dbReference>
<dbReference type="OrthoDB" id="9991614at2759"/>
<name>A0A7D9DHT6_PARCT</name>
<feature type="compositionally biased region" description="Basic and acidic residues" evidence="1">
    <location>
        <begin position="396"/>
        <end position="426"/>
    </location>
</feature>
<dbReference type="InterPro" id="IPR024812">
    <property type="entry name" value="TPR_24"/>
</dbReference>
<evidence type="ECO:0000313" key="2">
    <source>
        <dbReference type="EMBL" id="CAB3985135.1"/>
    </source>
</evidence>
<evidence type="ECO:0000256" key="1">
    <source>
        <dbReference type="SAM" id="MobiDB-lite"/>
    </source>
</evidence>
<feature type="region of interest" description="Disordered" evidence="1">
    <location>
        <begin position="522"/>
        <end position="561"/>
    </location>
</feature>
<feature type="compositionally biased region" description="Basic residues" evidence="1">
    <location>
        <begin position="473"/>
        <end position="485"/>
    </location>
</feature>
<dbReference type="InterPro" id="IPR011990">
    <property type="entry name" value="TPR-like_helical_dom_sf"/>
</dbReference>
<proteinExistence type="predicted"/>
<dbReference type="Gene3D" id="1.25.40.10">
    <property type="entry name" value="Tetratricopeptide repeat domain"/>
    <property type="match status" value="2"/>
</dbReference>
<dbReference type="PROSITE" id="PS50005">
    <property type="entry name" value="TPR"/>
    <property type="match status" value="2"/>
</dbReference>
<reference evidence="2" key="1">
    <citation type="submission" date="2020-04" db="EMBL/GenBank/DDBJ databases">
        <authorList>
            <person name="Alioto T."/>
            <person name="Alioto T."/>
            <person name="Gomez Garrido J."/>
        </authorList>
    </citation>
    <scope>NUCLEOTIDE SEQUENCE</scope>
    <source>
        <strain evidence="2">A484AB</strain>
    </source>
</reference>
<keyword evidence="3" id="KW-1185">Reference proteome</keyword>
<dbReference type="Pfam" id="PF13181">
    <property type="entry name" value="TPR_8"/>
    <property type="match status" value="2"/>
</dbReference>
<feature type="compositionally biased region" description="Polar residues" evidence="1">
    <location>
        <begin position="538"/>
        <end position="547"/>
    </location>
</feature>
<sequence>MEEKPAGKIFEIENLTKKGHQFLQDGDLENSYLTYEKALSLAHETSDAFTIRACFFNLGACCVAKNQPQKGLEFLLRAVAPERHTDGVLNFCDLNYNMAIAHDLLGKPDEAKRCYETALEGYREYSNSEMIAETCLKLGGTLAALGSLKEAVRVFYEGEKVFRQLLDQRHEVLCLSSRATLLAELRDEECQTLLNIVVDKVESLENDSLKAKVYSDIGLVQSSSGHYDVASQYLDKSLRLLQSVGQRDRKLQASVYQNLGAVHNQLGQYVKAIVYHEKAIELYGVMSMRYAQGHSFSNLGYACGQLGQLEESQEQFTHALQAAKDCQDFRGQWQAYEGLSAIHFQKKDYEKAVNCLKTALTVLPLGGVDENSVHERIVAKLSNALEYQLTNKQTHQHTDKHEKADDKKGKSRGKDRNITVHVDTHMGIDGSLQDNGGSLQDNGGSLQDNGGPLQDNEGPSQGNDPKESSPKVGHVRPREKNHKFIARGLHIDEPSSENERSDASDSTFDTISSYSGYASSCMREAPSEVGSTHHELSNLESTAGSTTLPPPQKDPLNNTYEEPQDIIHVIESGRLRLHEMPPGPRDTILASMNGDSDDQQLTTLGEQRKNNQKNKSAICVIQ</sequence>
<dbReference type="Proteomes" id="UP001152795">
    <property type="component" value="Unassembled WGS sequence"/>
</dbReference>
<feature type="compositionally biased region" description="Polar residues" evidence="1">
    <location>
        <begin position="432"/>
        <end position="448"/>
    </location>
</feature>
<gene>
    <name evidence="2" type="ORF">PACLA_8A022008</name>
</gene>
<protein>
    <submittedName>
        <fullName evidence="2">Tetratricopeptide repeat 24-like</fullName>
    </submittedName>
</protein>
<accession>A0A7D9DHT6</accession>
<dbReference type="InterPro" id="IPR019734">
    <property type="entry name" value="TPR_rpt"/>
</dbReference>
<dbReference type="SUPFAM" id="SSF48452">
    <property type="entry name" value="TPR-like"/>
    <property type="match status" value="2"/>
</dbReference>
<feature type="region of interest" description="Disordered" evidence="1">
    <location>
        <begin position="391"/>
        <end position="508"/>
    </location>
</feature>
<feature type="region of interest" description="Disordered" evidence="1">
    <location>
        <begin position="590"/>
        <end position="622"/>
    </location>
</feature>
<dbReference type="AlphaFoldDB" id="A0A7D9DHT6"/>
<comment type="caution">
    <text evidence="2">The sequence shown here is derived from an EMBL/GenBank/DDBJ whole genome shotgun (WGS) entry which is preliminary data.</text>
</comment>
<evidence type="ECO:0000313" key="3">
    <source>
        <dbReference type="Proteomes" id="UP001152795"/>
    </source>
</evidence>
<dbReference type="Pfam" id="PF13424">
    <property type="entry name" value="TPR_12"/>
    <property type="match status" value="2"/>
</dbReference>
<dbReference type="EMBL" id="CACRXK020000832">
    <property type="protein sequence ID" value="CAB3985135.1"/>
    <property type="molecule type" value="Genomic_DNA"/>
</dbReference>
<organism evidence="2 3">
    <name type="scientific">Paramuricea clavata</name>
    <name type="common">Red gorgonian</name>
    <name type="synonym">Violescent sea-whip</name>
    <dbReference type="NCBI Taxonomy" id="317549"/>
    <lineage>
        <taxon>Eukaryota</taxon>
        <taxon>Metazoa</taxon>
        <taxon>Cnidaria</taxon>
        <taxon>Anthozoa</taxon>
        <taxon>Octocorallia</taxon>
        <taxon>Malacalcyonacea</taxon>
        <taxon>Plexauridae</taxon>
        <taxon>Paramuricea</taxon>
    </lineage>
</organism>
<dbReference type="SMART" id="SM00028">
    <property type="entry name" value="TPR"/>
    <property type="match status" value="8"/>
</dbReference>